<keyword evidence="3" id="KW-1185">Reference proteome</keyword>
<reference evidence="2" key="1">
    <citation type="submission" date="2022-07" db="EMBL/GenBank/DDBJ databases">
        <title>Genome Sequence of Leucocoprinus birnbaumii.</title>
        <authorList>
            <person name="Buettner E."/>
        </authorList>
    </citation>
    <scope>NUCLEOTIDE SEQUENCE</scope>
    <source>
        <strain evidence="2">VT141</strain>
    </source>
</reference>
<sequence>MDINNSSFTGLPLHPTPIIAQPSDTVQGYESEDLCDNSSQGHSFADQNMLTESEHSIESESTAPKSEEENYTHSHARVICYNKAGEDPYICFIRPNDNGYFSLIETCGFGRVTRILSEKYEIYDASAGHFVGLPLTCYWKHPSKYHPFFLLKPISLPFDECLGITVYVDEIDNLFYKHLWESRTPSPISLRSPPPTTPVVLVSKKRDQSIQTKIIGAAPNSADSTAALTSKHTVSIGKRKRTASLVGTSSYTPGDEHPIGNLKQRKCPRTRMRTQRADYEFNILEGTGTKDEPWTLE</sequence>
<dbReference type="AlphaFoldDB" id="A0AAD5YPU5"/>
<name>A0AAD5YPU5_9AGAR</name>
<organism evidence="2 3">
    <name type="scientific">Leucocoprinus birnbaumii</name>
    <dbReference type="NCBI Taxonomy" id="56174"/>
    <lineage>
        <taxon>Eukaryota</taxon>
        <taxon>Fungi</taxon>
        <taxon>Dikarya</taxon>
        <taxon>Basidiomycota</taxon>
        <taxon>Agaricomycotina</taxon>
        <taxon>Agaricomycetes</taxon>
        <taxon>Agaricomycetidae</taxon>
        <taxon>Agaricales</taxon>
        <taxon>Agaricineae</taxon>
        <taxon>Agaricaceae</taxon>
        <taxon>Leucocoprinus</taxon>
    </lineage>
</organism>
<accession>A0AAD5YPU5</accession>
<feature type="region of interest" description="Disordered" evidence="1">
    <location>
        <begin position="1"/>
        <end position="21"/>
    </location>
</feature>
<evidence type="ECO:0000313" key="3">
    <source>
        <dbReference type="Proteomes" id="UP001213000"/>
    </source>
</evidence>
<evidence type="ECO:0000256" key="1">
    <source>
        <dbReference type="SAM" id="MobiDB-lite"/>
    </source>
</evidence>
<comment type="caution">
    <text evidence="2">The sequence shown here is derived from an EMBL/GenBank/DDBJ whole genome shotgun (WGS) entry which is preliminary data.</text>
</comment>
<gene>
    <name evidence="2" type="ORF">NP233_g10450</name>
</gene>
<dbReference type="Proteomes" id="UP001213000">
    <property type="component" value="Unassembled WGS sequence"/>
</dbReference>
<protein>
    <submittedName>
        <fullName evidence="2">Uncharacterized protein</fullName>
    </submittedName>
</protein>
<dbReference type="EMBL" id="JANIEX010001068">
    <property type="protein sequence ID" value="KAJ3561023.1"/>
    <property type="molecule type" value="Genomic_DNA"/>
</dbReference>
<proteinExistence type="predicted"/>
<evidence type="ECO:0000313" key="2">
    <source>
        <dbReference type="EMBL" id="KAJ3561023.1"/>
    </source>
</evidence>